<dbReference type="InterPro" id="IPR036397">
    <property type="entry name" value="RNaseH_sf"/>
</dbReference>
<organism evidence="2 3">
    <name type="scientific">Candidatus Curtissbacteria bacterium RIFCSPLOWO2_02_41_11</name>
    <dbReference type="NCBI Taxonomy" id="1797731"/>
    <lineage>
        <taxon>Bacteria</taxon>
        <taxon>Candidatus Curtissiibacteriota</taxon>
    </lineage>
</organism>
<evidence type="ECO:0000313" key="2">
    <source>
        <dbReference type="EMBL" id="OGE06672.1"/>
    </source>
</evidence>
<accession>A0A1F5HRB0</accession>
<dbReference type="PROSITE" id="PS50994">
    <property type="entry name" value="INTEGRASE"/>
    <property type="match status" value="1"/>
</dbReference>
<evidence type="ECO:0000313" key="3">
    <source>
        <dbReference type="Proteomes" id="UP000177747"/>
    </source>
</evidence>
<sequence>MPGELVQIDTKFLDGRKRYQYTAIDVVSKWRYIRAYSQIGAQSTVDFLEKLLTHAVKKGINTQRIQTDNGLEFQTEPLKYLEGKNIAHQYTWIHTPDQNGCVERSHKTDDDEFYNLVDTRDLTLEELNTALEEWTDYYNSERLHYSLNFDTPEEYLQKYKVSTI</sequence>
<protein>
    <recommendedName>
        <fullName evidence="1">Integrase catalytic domain-containing protein</fullName>
    </recommendedName>
</protein>
<proteinExistence type="predicted"/>
<gene>
    <name evidence="2" type="ORF">A2W70_04425</name>
</gene>
<comment type="caution">
    <text evidence="2">The sequence shown here is derived from an EMBL/GenBank/DDBJ whole genome shotgun (WGS) entry which is preliminary data.</text>
</comment>
<dbReference type="GO" id="GO:0015074">
    <property type="term" value="P:DNA integration"/>
    <property type="evidence" value="ECO:0007669"/>
    <property type="project" value="InterPro"/>
</dbReference>
<dbReference type="STRING" id="1797731.A2W70_04425"/>
<dbReference type="InterPro" id="IPR012337">
    <property type="entry name" value="RNaseH-like_sf"/>
</dbReference>
<dbReference type="Gene3D" id="3.30.420.10">
    <property type="entry name" value="Ribonuclease H-like superfamily/Ribonuclease H"/>
    <property type="match status" value="1"/>
</dbReference>
<dbReference type="AlphaFoldDB" id="A0A1F5HRB0"/>
<name>A0A1F5HRB0_9BACT</name>
<dbReference type="Pfam" id="PF13683">
    <property type="entry name" value="rve_3"/>
    <property type="match status" value="1"/>
</dbReference>
<dbReference type="GO" id="GO:0003676">
    <property type="term" value="F:nucleic acid binding"/>
    <property type="evidence" value="ECO:0007669"/>
    <property type="project" value="InterPro"/>
</dbReference>
<evidence type="ECO:0000259" key="1">
    <source>
        <dbReference type="PROSITE" id="PS50994"/>
    </source>
</evidence>
<dbReference type="EMBL" id="MFBU01000014">
    <property type="protein sequence ID" value="OGE06672.1"/>
    <property type="molecule type" value="Genomic_DNA"/>
</dbReference>
<feature type="domain" description="Integrase catalytic" evidence="1">
    <location>
        <begin position="1"/>
        <end position="160"/>
    </location>
</feature>
<dbReference type="InterPro" id="IPR001584">
    <property type="entry name" value="Integrase_cat-core"/>
</dbReference>
<dbReference type="Proteomes" id="UP000177747">
    <property type="component" value="Unassembled WGS sequence"/>
</dbReference>
<dbReference type="SUPFAM" id="SSF53098">
    <property type="entry name" value="Ribonuclease H-like"/>
    <property type="match status" value="1"/>
</dbReference>
<reference evidence="2 3" key="1">
    <citation type="journal article" date="2016" name="Nat. Commun.">
        <title>Thousands of microbial genomes shed light on interconnected biogeochemical processes in an aquifer system.</title>
        <authorList>
            <person name="Anantharaman K."/>
            <person name="Brown C.T."/>
            <person name="Hug L.A."/>
            <person name="Sharon I."/>
            <person name="Castelle C.J."/>
            <person name="Probst A.J."/>
            <person name="Thomas B.C."/>
            <person name="Singh A."/>
            <person name="Wilkins M.J."/>
            <person name="Karaoz U."/>
            <person name="Brodie E.L."/>
            <person name="Williams K.H."/>
            <person name="Hubbard S.S."/>
            <person name="Banfield J.F."/>
        </authorList>
    </citation>
    <scope>NUCLEOTIDE SEQUENCE [LARGE SCALE GENOMIC DNA]</scope>
</reference>